<reference evidence="1" key="1">
    <citation type="journal article" date="2020" name="mSystems">
        <title>Genome- and Community-Level Interaction Insights into Carbon Utilization and Element Cycling Functions of Hydrothermarchaeota in Hydrothermal Sediment.</title>
        <authorList>
            <person name="Zhou Z."/>
            <person name="Liu Y."/>
            <person name="Xu W."/>
            <person name="Pan J."/>
            <person name="Luo Z.H."/>
            <person name="Li M."/>
        </authorList>
    </citation>
    <scope>NUCLEOTIDE SEQUENCE [LARGE SCALE GENOMIC DNA]</scope>
    <source>
        <strain evidence="1">SpSt-16</strain>
    </source>
</reference>
<organism evidence="1">
    <name type="scientific">Ignisphaera aggregans</name>
    <dbReference type="NCBI Taxonomy" id="334771"/>
    <lineage>
        <taxon>Archaea</taxon>
        <taxon>Thermoproteota</taxon>
        <taxon>Thermoprotei</taxon>
        <taxon>Desulfurococcales</taxon>
        <taxon>Desulfurococcaceae</taxon>
        <taxon>Ignisphaera</taxon>
    </lineage>
</organism>
<dbReference type="EMBL" id="DSGT01000003">
    <property type="protein sequence ID" value="HEW52795.1"/>
    <property type="molecule type" value="Genomic_DNA"/>
</dbReference>
<dbReference type="PIRSF" id="PIRSF014422">
    <property type="entry name" value="UCP014422"/>
    <property type="match status" value="1"/>
</dbReference>
<dbReference type="InterPro" id="IPR016618">
    <property type="entry name" value="UCP014422"/>
</dbReference>
<protein>
    <submittedName>
        <fullName evidence="1">Uncharacterized protein</fullName>
    </submittedName>
</protein>
<comment type="caution">
    <text evidence="1">The sequence shown here is derived from an EMBL/GenBank/DDBJ whole genome shotgun (WGS) entry which is preliminary data.</text>
</comment>
<gene>
    <name evidence="1" type="ORF">ENO77_01270</name>
</gene>
<name>A0A7C2Z8X5_9CREN</name>
<evidence type="ECO:0000313" key="1">
    <source>
        <dbReference type="EMBL" id="HEW52795.1"/>
    </source>
</evidence>
<proteinExistence type="predicted"/>
<sequence>MTTTDSYPILRLPPRIKILEALGCIADGRIKMLSDREALVISSEGTRKYYVYVDLERGLAYSNDNGTKFKKYIGYPIIAFLMLRNAVTFDENLARSLSGIPWKKLNETYKRYSIVETIILQEVKSKGINESFIQEFVDRVIKELAQLKLRYIEMASPDDLL</sequence>
<dbReference type="AlphaFoldDB" id="A0A7C2Z8X5"/>
<accession>A0A7C2Z8X5</accession>